<dbReference type="InterPro" id="IPR013627">
    <property type="entry name" value="Pol_alpha_B_N"/>
</dbReference>
<comment type="subcellular location">
    <subcellularLocation>
        <location evidence="1 6">Nucleus</location>
    </subcellularLocation>
</comment>
<dbReference type="Pfam" id="PF08418">
    <property type="entry name" value="Pol_alpha_B_N"/>
    <property type="match status" value="1"/>
</dbReference>
<name>A0AAW1UU05_9CUCU</name>
<evidence type="ECO:0000256" key="6">
    <source>
        <dbReference type="PIRNR" id="PIRNR018300"/>
    </source>
</evidence>
<dbReference type="Pfam" id="PF22062">
    <property type="entry name" value="OB_DPOA2"/>
    <property type="match status" value="1"/>
</dbReference>
<feature type="domain" description="DNA polymerase alpha subunit B OB" evidence="10">
    <location>
        <begin position="239"/>
        <end position="310"/>
    </location>
</feature>
<dbReference type="EMBL" id="JARQZJ010000101">
    <property type="protein sequence ID" value="KAK9886639.1"/>
    <property type="molecule type" value="Genomic_DNA"/>
</dbReference>
<evidence type="ECO:0000256" key="5">
    <source>
        <dbReference type="ARBA" id="ARBA00023242"/>
    </source>
</evidence>
<sequence length="578" mass="64465">MSLTDELVASFEFINLSIKGNILKKCEELCESYSLDPEEFVNIWCAYAASTMCTDAPTIEMLEIMERKKLQKLNKEKSFPKTPTITPKKSKTEPQSVSIKANVSSLNDSNTETNMKLANDLQIQESFADLVPESQLLDVSLTTNQSSSTQEASKYKERTNSLSVKVSIGVEPKSSINEKNFTINIINGETFLSETKYMYEVMGQKASCMNSITNWIGNAIAKKNNVMISNDISTKNHIGSIVTYGKIFVDGNGHLNLQSIMLEGTVQLNSGHCVHLNVDKISKVELFPGQVVVVKGKMLSGNKLIAENIYTDAISDLPLEPPVVKDPLRIILASGPYTLNDNLNYDPMRDLLNYVNDNQPHILLLMGPFQDENHPVVTSGDMAETFDVFFDNLIESISVALQDMPIQIIIISSMRDVHHHNVYPTPPYRTREKHQNIKFLPDPCIFEIDGLVLGATTADIMYHIAKEELVTSKNSDTMSRLASHILQQNTFYPLYPPNLEMNISHVFMETFGMIECLPHLMIMPSTFKGFIRKINGSVVVNPERLAKGNSGGAFADIIISPGNSRSVTDRISCKILHI</sequence>
<gene>
    <name evidence="11" type="ORF">WA026_017560</name>
</gene>
<evidence type="ECO:0000256" key="1">
    <source>
        <dbReference type="ARBA" id="ARBA00004123"/>
    </source>
</evidence>
<dbReference type="Gene3D" id="3.60.21.60">
    <property type="match status" value="2"/>
</dbReference>
<comment type="similarity">
    <text evidence="2 6">Belongs to the DNA polymerase alpha subunit B family.</text>
</comment>
<reference evidence="11 12" key="1">
    <citation type="submission" date="2023-03" db="EMBL/GenBank/DDBJ databases">
        <title>Genome insight into feeding habits of ladybird beetles.</title>
        <authorList>
            <person name="Li H.-S."/>
            <person name="Huang Y.-H."/>
            <person name="Pang H."/>
        </authorList>
    </citation>
    <scope>NUCLEOTIDE SEQUENCE [LARGE SCALE GENOMIC DNA]</scope>
    <source>
        <strain evidence="11">SYSU_2023b</strain>
        <tissue evidence="11">Whole body</tissue>
    </source>
</reference>
<dbReference type="PIRSF" id="PIRSF018300">
    <property type="entry name" value="DNA_pol_alph_2"/>
    <property type="match status" value="1"/>
</dbReference>
<dbReference type="GO" id="GO:0005658">
    <property type="term" value="C:alpha DNA polymerase:primase complex"/>
    <property type="evidence" value="ECO:0007669"/>
    <property type="project" value="TreeGrafter"/>
</dbReference>
<protein>
    <recommendedName>
        <fullName evidence="3 6">DNA polymerase alpha subunit B</fullName>
    </recommendedName>
</protein>
<keyword evidence="4 6" id="KW-0235">DNA replication</keyword>
<feature type="domain" description="DNA polymerase alpha/delta/epsilon subunit B" evidence="8">
    <location>
        <begin position="330"/>
        <end position="531"/>
    </location>
</feature>
<feature type="compositionally biased region" description="Polar residues" evidence="7">
    <location>
        <begin position="95"/>
        <end position="111"/>
    </location>
</feature>
<organism evidence="11 12">
    <name type="scientific">Henosepilachna vigintioctopunctata</name>
    <dbReference type="NCBI Taxonomy" id="420089"/>
    <lineage>
        <taxon>Eukaryota</taxon>
        <taxon>Metazoa</taxon>
        <taxon>Ecdysozoa</taxon>
        <taxon>Arthropoda</taxon>
        <taxon>Hexapoda</taxon>
        <taxon>Insecta</taxon>
        <taxon>Pterygota</taxon>
        <taxon>Neoptera</taxon>
        <taxon>Endopterygota</taxon>
        <taxon>Coleoptera</taxon>
        <taxon>Polyphaga</taxon>
        <taxon>Cucujiformia</taxon>
        <taxon>Coccinelloidea</taxon>
        <taxon>Coccinellidae</taxon>
        <taxon>Epilachninae</taxon>
        <taxon>Epilachnini</taxon>
        <taxon>Henosepilachna</taxon>
    </lineage>
</organism>
<evidence type="ECO:0000259" key="9">
    <source>
        <dbReference type="Pfam" id="PF08418"/>
    </source>
</evidence>
<feature type="region of interest" description="Disordered" evidence="7">
    <location>
        <begin position="73"/>
        <end position="111"/>
    </location>
</feature>
<dbReference type="InterPro" id="IPR043034">
    <property type="entry name" value="DNA_pol_alpha_B_N_sf"/>
</dbReference>
<evidence type="ECO:0000256" key="3">
    <source>
        <dbReference type="ARBA" id="ARBA00018596"/>
    </source>
</evidence>
<proteinExistence type="inferred from homology"/>
<dbReference type="GO" id="GO:0003677">
    <property type="term" value="F:DNA binding"/>
    <property type="evidence" value="ECO:0007669"/>
    <property type="project" value="InterPro"/>
</dbReference>
<dbReference type="Gene3D" id="1.10.8.530">
    <property type="entry name" value="DNA polymerase alpha-primase, subunit B, N-terminal domain"/>
    <property type="match status" value="1"/>
</dbReference>
<accession>A0AAW1UU05</accession>
<dbReference type="AlphaFoldDB" id="A0AAW1UU05"/>
<comment type="function">
    <text evidence="6">Accessory subunit of the DNA polymerase alpha complex (also known as the alpha DNA polymerase-primase complex) which plays an essential role in the initiation of DNA synthesis.</text>
</comment>
<feature type="domain" description="DNA polymerase alpha subunit B N-terminal" evidence="9">
    <location>
        <begin position="6"/>
        <end position="72"/>
    </location>
</feature>
<evidence type="ECO:0000259" key="10">
    <source>
        <dbReference type="Pfam" id="PF22062"/>
    </source>
</evidence>
<keyword evidence="5 6" id="KW-0539">Nucleus</keyword>
<keyword evidence="12" id="KW-1185">Reference proteome</keyword>
<dbReference type="PANTHER" id="PTHR23061:SF12">
    <property type="entry name" value="DNA POLYMERASE ALPHA SUBUNIT B"/>
    <property type="match status" value="1"/>
</dbReference>
<dbReference type="InterPro" id="IPR054300">
    <property type="entry name" value="OB_DPOA2"/>
</dbReference>
<evidence type="ECO:0000313" key="12">
    <source>
        <dbReference type="Proteomes" id="UP001431783"/>
    </source>
</evidence>
<evidence type="ECO:0000313" key="11">
    <source>
        <dbReference type="EMBL" id="KAK9886639.1"/>
    </source>
</evidence>
<dbReference type="GO" id="GO:0006270">
    <property type="term" value="P:DNA replication initiation"/>
    <property type="evidence" value="ECO:0007669"/>
    <property type="project" value="TreeGrafter"/>
</dbReference>
<dbReference type="InterPro" id="IPR016722">
    <property type="entry name" value="DNA_pol_alpha_bsu"/>
</dbReference>
<comment type="caution">
    <text evidence="11">The sequence shown here is derived from an EMBL/GenBank/DDBJ whole genome shotgun (WGS) entry which is preliminary data.</text>
</comment>
<dbReference type="InterPro" id="IPR007185">
    <property type="entry name" value="DNA_pol_a/d/e_bsu"/>
</dbReference>
<dbReference type="Pfam" id="PF04042">
    <property type="entry name" value="DNA_pol_E_B"/>
    <property type="match status" value="1"/>
</dbReference>
<evidence type="ECO:0000256" key="7">
    <source>
        <dbReference type="SAM" id="MobiDB-lite"/>
    </source>
</evidence>
<evidence type="ECO:0000256" key="2">
    <source>
        <dbReference type="ARBA" id="ARBA00007299"/>
    </source>
</evidence>
<dbReference type="PANTHER" id="PTHR23061">
    <property type="entry name" value="DNA POLYMERASE 2 ALPHA 70 KDA SUBUNIT"/>
    <property type="match status" value="1"/>
</dbReference>
<dbReference type="Proteomes" id="UP001431783">
    <property type="component" value="Unassembled WGS sequence"/>
</dbReference>
<evidence type="ECO:0000259" key="8">
    <source>
        <dbReference type="Pfam" id="PF04042"/>
    </source>
</evidence>
<evidence type="ECO:0000256" key="4">
    <source>
        <dbReference type="ARBA" id="ARBA00022705"/>
    </source>
</evidence>